<keyword evidence="4 7" id="KW-1133">Transmembrane helix</keyword>
<dbReference type="InterPro" id="IPR050250">
    <property type="entry name" value="Macrolide_Exporter_MacB"/>
</dbReference>
<name>A0ABR8QFJ0_9CELL</name>
<feature type="transmembrane region" description="Helical" evidence="7">
    <location>
        <begin position="443"/>
        <end position="462"/>
    </location>
</feature>
<evidence type="ECO:0000256" key="6">
    <source>
        <dbReference type="ARBA" id="ARBA00038076"/>
    </source>
</evidence>
<keyword evidence="2" id="KW-1003">Cell membrane</keyword>
<protein>
    <submittedName>
        <fullName evidence="9">ABC transporter permease</fullName>
    </submittedName>
</protein>
<keyword evidence="5 7" id="KW-0472">Membrane</keyword>
<proteinExistence type="inferred from homology"/>
<dbReference type="PANTHER" id="PTHR30572:SF4">
    <property type="entry name" value="ABC TRANSPORTER PERMEASE YTRF"/>
    <property type="match status" value="1"/>
</dbReference>
<dbReference type="EMBL" id="JACSQV010000011">
    <property type="protein sequence ID" value="MBD7919197.1"/>
    <property type="molecule type" value="Genomic_DNA"/>
</dbReference>
<reference evidence="9 10" key="1">
    <citation type="submission" date="2020-08" db="EMBL/GenBank/DDBJ databases">
        <title>A Genomic Blueprint of the Chicken Gut Microbiome.</title>
        <authorList>
            <person name="Gilroy R."/>
            <person name="Ravi A."/>
            <person name="Getino M."/>
            <person name="Pursley I."/>
            <person name="Horton D.L."/>
            <person name="Alikhan N.-F."/>
            <person name="Baker D."/>
            <person name="Gharbi K."/>
            <person name="Hall N."/>
            <person name="Watson M."/>
            <person name="Adriaenssens E.M."/>
            <person name="Foster-Nyarko E."/>
            <person name="Jarju S."/>
            <person name="Secka A."/>
            <person name="Antonio M."/>
            <person name="Oren A."/>
            <person name="Chaudhuri R."/>
            <person name="La Ragione R.M."/>
            <person name="Hildebrand F."/>
            <person name="Pallen M.J."/>
        </authorList>
    </citation>
    <scope>NUCLEOTIDE SEQUENCE [LARGE SCALE GENOMIC DNA]</scope>
    <source>
        <strain evidence="9 10">Sa3CUA2</strain>
    </source>
</reference>
<dbReference type="RefSeq" id="WP_191783854.1">
    <property type="nucleotide sequence ID" value="NZ_JACSQV010000011.1"/>
</dbReference>
<dbReference type="Proteomes" id="UP000604241">
    <property type="component" value="Unassembled WGS sequence"/>
</dbReference>
<gene>
    <name evidence="9" type="ORF">H9657_13045</name>
</gene>
<feature type="transmembrane region" description="Helical" evidence="7">
    <location>
        <begin position="306"/>
        <end position="330"/>
    </location>
</feature>
<evidence type="ECO:0000256" key="5">
    <source>
        <dbReference type="ARBA" id="ARBA00023136"/>
    </source>
</evidence>
<comment type="caution">
    <text evidence="9">The sequence shown here is derived from an EMBL/GenBank/DDBJ whole genome shotgun (WGS) entry which is preliminary data.</text>
</comment>
<dbReference type="PANTHER" id="PTHR30572">
    <property type="entry name" value="MEMBRANE COMPONENT OF TRANSPORTER-RELATED"/>
    <property type="match status" value="1"/>
</dbReference>
<evidence type="ECO:0000259" key="8">
    <source>
        <dbReference type="Pfam" id="PF02687"/>
    </source>
</evidence>
<comment type="subcellular location">
    <subcellularLocation>
        <location evidence="1">Cell membrane</location>
        <topology evidence="1">Multi-pass membrane protein</topology>
    </subcellularLocation>
</comment>
<feature type="transmembrane region" description="Helical" evidence="7">
    <location>
        <begin position="351"/>
        <end position="374"/>
    </location>
</feature>
<evidence type="ECO:0000313" key="9">
    <source>
        <dbReference type="EMBL" id="MBD7919197.1"/>
    </source>
</evidence>
<feature type="domain" description="ABC3 transporter permease C-terminal" evidence="8">
    <location>
        <begin position="965"/>
        <end position="1057"/>
    </location>
</feature>
<feature type="transmembrane region" description="Helical" evidence="7">
    <location>
        <begin position="965"/>
        <end position="986"/>
    </location>
</feature>
<comment type="similarity">
    <text evidence="6">Belongs to the ABC-4 integral membrane protein family.</text>
</comment>
<accession>A0ABR8QFJ0</accession>
<organism evidence="9 10">
    <name type="scientific">Cellulomonas avistercoris</name>
    <dbReference type="NCBI Taxonomy" id="2762242"/>
    <lineage>
        <taxon>Bacteria</taxon>
        <taxon>Bacillati</taxon>
        <taxon>Actinomycetota</taxon>
        <taxon>Actinomycetes</taxon>
        <taxon>Micrococcales</taxon>
        <taxon>Cellulomonadaceae</taxon>
        <taxon>Cellulomonas</taxon>
    </lineage>
</organism>
<evidence type="ECO:0000256" key="1">
    <source>
        <dbReference type="ARBA" id="ARBA00004651"/>
    </source>
</evidence>
<evidence type="ECO:0000256" key="4">
    <source>
        <dbReference type="ARBA" id="ARBA00022989"/>
    </source>
</evidence>
<feature type="transmembrane region" description="Helical" evidence="7">
    <location>
        <begin position="474"/>
        <end position="495"/>
    </location>
</feature>
<evidence type="ECO:0000256" key="7">
    <source>
        <dbReference type="SAM" id="Phobius"/>
    </source>
</evidence>
<feature type="transmembrane region" description="Helical" evidence="7">
    <location>
        <begin position="402"/>
        <end position="422"/>
    </location>
</feature>
<feature type="transmembrane region" description="Helical" evidence="7">
    <location>
        <begin position="532"/>
        <end position="552"/>
    </location>
</feature>
<sequence>MRWRSRVLRGRLREQGSVVAMVTAVAVAATTLVGLLAGLLHLAETQGAPAALSRLSPDDVRIEATVWVQGEDTGLVLDKARAGLAEITGDVPTGETTWQVGSLRALPGTDTGTGEAPHLTYLSAFSVTDDVARLVTGRWPERAADESGAIEVNVPEIAARELGWQVGARVETRPWDGEEYAAFVVVGTHEAVGAGTAWTRDRLNGRGTEPYPWPGSLGFRSTVLWGPLVADPSALDGPGLVDTAYLMIEPRPADASSEALREMRQEVRNAQATLSESLDPEADGRVRTEIDRALDAITREVVVMRAGVITIGLLLATLATTVMLLAARLLAERRAAENELLAARGASPAHLRSVVVLEALTLAALTFLASPWLARAALERLTGSGDLSAAGYLVGPGLPAPVLLTCAVMAGVLAVALCVPSWHTEGSTSATAHAGLLRAGGDLSLLALGGLAMGQLIAYGSPLTGGPGGVGVDVVLVTGPALVTLAAATVALRLVTPLGRLADVVAARARSFVVPLAAWQVSRRPSIATGTVLVVVVAVASGTFSAAFLSTWRTSQIEQVDLAIGTDVRVDGLDDEPAAAAVAVTAAAGPDGHAQPVVHRSVGIGPRGNIGGVTAQLVALDASRPQDVRGRSGSTPEALLAGLVEAQPATGTGAELPPDTQWVVATGVLGTTPATGGDGMVDVTVEGPTGLLVRSEQRTVPLGEPFEVALEVPAGGALRVVAIGVTLAPRDLPPLDPQDPLGPLVRTLEAELSVTRLGAVPRSAGISNPYVAADAASTPVTLSAVGWSGALRQPPRVAQIEVRGGVTAEPGDGALVVVGTMHGDGGGMELATLLARTWEASGAVPAVVGRAVTDDLAMRPGQDLTLNLGGTRVDAEVARFADEVPGSPRRGSILVDQLTLARAAIEAGGPSVSPDTWWVAAPDDAAAGVSAALAGTGAQTRTRVELRQEALTGPVRVAVPATMSLVSGAAALLVLVGVGAVAAAAVRARRLELARLQAVGASRPGLMGGIVAESTMLVVLGAVVGLLAGYGLAAVVAPLLTMSPDGRTPVPDPVLVWGWAAQTTRGAAVVAGACVVVAVVVALGVRRTSGAALRMGDER</sequence>
<keyword evidence="10" id="KW-1185">Reference proteome</keyword>
<evidence type="ECO:0000256" key="2">
    <source>
        <dbReference type="ARBA" id="ARBA00022475"/>
    </source>
</evidence>
<feature type="transmembrane region" description="Helical" evidence="7">
    <location>
        <begin position="1017"/>
        <end position="1040"/>
    </location>
</feature>
<evidence type="ECO:0000256" key="3">
    <source>
        <dbReference type="ARBA" id="ARBA00022692"/>
    </source>
</evidence>
<dbReference type="Pfam" id="PF02687">
    <property type="entry name" value="FtsX"/>
    <property type="match status" value="1"/>
</dbReference>
<keyword evidence="3 7" id="KW-0812">Transmembrane</keyword>
<evidence type="ECO:0000313" key="10">
    <source>
        <dbReference type="Proteomes" id="UP000604241"/>
    </source>
</evidence>
<dbReference type="InterPro" id="IPR003838">
    <property type="entry name" value="ABC3_permease_C"/>
</dbReference>
<feature type="transmembrane region" description="Helical" evidence="7">
    <location>
        <begin position="1066"/>
        <end position="1085"/>
    </location>
</feature>